<comment type="caution">
    <text evidence="2">The sequence shown here is derived from an EMBL/GenBank/DDBJ whole genome shotgun (WGS) entry which is preliminary data.</text>
</comment>
<name>A0A4Z2GDE2_9TELE</name>
<gene>
    <name evidence="2" type="ORF">EYF80_038406</name>
</gene>
<protein>
    <submittedName>
        <fullName evidence="2">Uncharacterized protein</fullName>
    </submittedName>
</protein>
<reference evidence="2 3" key="1">
    <citation type="submission" date="2019-03" db="EMBL/GenBank/DDBJ databases">
        <title>First draft genome of Liparis tanakae, snailfish: a comprehensive survey of snailfish specific genes.</title>
        <authorList>
            <person name="Kim W."/>
            <person name="Song I."/>
            <person name="Jeong J.-H."/>
            <person name="Kim D."/>
            <person name="Kim S."/>
            <person name="Ryu S."/>
            <person name="Song J.Y."/>
            <person name="Lee S.K."/>
        </authorList>
    </citation>
    <scope>NUCLEOTIDE SEQUENCE [LARGE SCALE GENOMIC DNA]</scope>
    <source>
        <tissue evidence="2">Muscle</tissue>
    </source>
</reference>
<feature type="region of interest" description="Disordered" evidence="1">
    <location>
        <begin position="161"/>
        <end position="231"/>
    </location>
</feature>
<evidence type="ECO:0000313" key="3">
    <source>
        <dbReference type="Proteomes" id="UP000314294"/>
    </source>
</evidence>
<evidence type="ECO:0000256" key="1">
    <source>
        <dbReference type="SAM" id="MobiDB-lite"/>
    </source>
</evidence>
<sequence length="231" mass="23460">MLAIAVDGIIVVDVSMGRPLPPSPEHSSFLTSSFTGFSSVLMLLSLPPLEQLPGSLSSSSSCCLTSVLGSRLAVEALDCGCWEDVSRLLTEAGLGAVRRGAGRQPGVRWSGGTRGAHVLLLEGLVGAGALAELVLRGGRRRAQLRCIRGVRLRGLGPGESGGGLVRGGRSTVSGGGRATHVGDGVGQLARVGRSHRGGADGRVGTAAPRALRTHGPHRGDAAGPAGRTRLC</sequence>
<dbReference type="AlphaFoldDB" id="A0A4Z2GDE2"/>
<proteinExistence type="predicted"/>
<dbReference type="Proteomes" id="UP000314294">
    <property type="component" value="Unassembled WGS sequence"/>
</dbReference>
<accession>A0A4Z2GDE2</accession>
<organism evidence="2 3">
    <name type="scientific">Liparis tanakae</name>
    <name type="common">Tanaka's snailfish</name>
    <dbReference type="NCBI Taxonomy" id="230148"/>
    <lineage>
        <taxon>Eukaryota</taxon>
        <taxon>Metazoa</taxon>
        <taxon>Chordata</taxon>
        <taxon>Craniata</taxon>
        <taxon>Vertebrata</taxon>
        <taxon>Euteleostomi</taxon>
        <taxon>Actinopterygii</taxon>
        <taxon>Neopterygii</taxon>
        <taxon>Teleostei</taxon>
        <taxon>Neoteleostei</taxon>
        <taxon>Acanthomorphata</taxon>
        <taxon>Eupercaria</taxon>
        <taxon>Perciformes</taxon>
        <taxon>Cottioidei</taxon>
        <taxon>Cottales</taxon>
        <taxon>Liparidae</taxon>
        <taxon>Liparis</taxon>
    </lineage>
</organism>
<dbReference type="EMBL" id="SRLO01000584">
    <property type="protein sequence ID" value="TNN51369.1"/>
    <property type="molecule type" value="Genomic_DNA"/>
</dbReference>
<keyword evidence="3" id="KW-1185">Reference proteome</keyword>
<evidence type="ECO:0000313" key="2">
    <source>
        <dbReference type="EMBL" id="TNN51369.1"/>
    </source>
</evidence>